<name>A0A0P1ATN6_PLAHL</name>
<protein>
    <submittedName>
        <fullName evidence="1">Uncharacterized protein</fullName>
    </submittedName>
</protein>
<evidence type="ECO:0000313" key="1">
    <source>
        <dbReference type="EMBL" id="CEG45613.1"/>
    </source>
</evidence>
<evidence type="ECO:0000313" key="2">
    <source>
        <dbReference type="Proteomes" id="UP000054928"/>
    </source>
</evidence>
<keyword evidence="2" id="KW-1185">Reference proteome</keyword>
<dbReference type="GeneID" id="36396953"/>
<dbReference type="EMBL" id="CCYD01001640">
    <property type="protein sequence ID" value="CEG45613.1"/>
    <property type="molecule type" value="Genomic_DNA"/>
</dbReference>
<organism evidence="1 2">
    <name type="scientific">Plasmopara halstedii</name>
    <name type="common">Downy mildew of sunflower</name>
    <dbReference type="NCBI Taxonomy" id="4781"/>
    <lineage>
        <taxon>Eukaryota</taxon>
        <taxon>Sar</taxon>
        <taxon>Stramenopiles</taxon>
        <taxon>Oomycota</taxon>
        <taxon>Peronosporomycetes</taxon>
        <taxon>Peronosporales</taxon>
        <taxon>Peronosporaceae</taxon>
        <taxon>Plasmopara</taxon>
    </lineage>
</organism>
<dbReference type="AlphaFoldDB" id="A0A0P1ATN6"/>
<dbReference type="RefSeq" id="XP_024581982.1">
    <property type="nucleotide sequence ID" value="XM_024716377.1"/>
</dbReference>
<accession>A0A0P1ATN6</accession>
<reference evidence="2" key="1">
    <citation type="submission" date="2014-09" db="EMBL/GenBank/DDBJ databases">
        <authorList>
            <person name="Sharma Rahul"/>
            <person name="Thines Marco"/>
        </authorList>
    </citation>
    <scope>NUCLEOTIDE SEQUENCE [LARGE SCALE GENOMIC DNA]</scope>
</reference>
<proteinExistence type="predicted"/>
<dbReference type="Proteomes" id="UP000054928">
    <property type="component" value="Unassembled WGS sequence"/>
</dbReference>
<sequence length="72" mass="8099">MDSIDFPLTSKGDKFYSFSLDQLCDALMKDAKINFGGVAHIWILDQGDGNIRRYCVPCETNHFIHCVNGGKM</sequence>